<name>A0A381R9J2_9ZZZZ</name>
<organism evidence="1">
    <name type="scientific">marine metagenome</name>
    <dbReference type="NCBI Taxonomy" id="408172"/>
    <lineage>
        <taxon>unclassified sequences</taxon>
        <taxon>metagenomes</taxon>
        <taxon>ecological metagenomes</taxon>
    </lineage>
</organism>
<evidence type="ECO:0000313" key="1">
    <source>
        <dbReference type="EMBL" id="SUZ87884.1"/>
    </source>
</evidence>
<reference evidence="1" key="1">
    <citation type="submission" date="2018-05" db="EMBL/GenBank/DDBJ databases">
        <authorList>
            <person name="Lanie J.A."/>
            <person name="Ng W.-L."/>
            <person name="Kazmierczak K.M."/>
            <person name="Andrzejewski T.M."/>
            <person name="Davidsen T.M."/>
            <person name="Wayne K.J."/>
            <person name="Tettelin H."/>
            <person name="Glass J.I."/>
            <person name="Rusch D."/>
            <person name="Podicherti R."/>
            <person name="Tsui H.-C.T."/>
            <person name="Winkler M.E."/>
        </authorList>
    </citation>
    <scope>NUCLEOTIDE SEQUENCE</scope>
</reference>
<accession>A0A381R9J2</accession>
<sequence>MRNYLQKRCVFYSNGRRGPPFFDLQLFIT</sequence>
<dbReference type="AlphaFoldDB" id="A0A381R9J2"/>
<proteinExistence type="predicted"/>
<dbReference type="EMBL" id="UINC01001744">
    <property type="protein sequence ID" value="SUZ87884.1"/>
    <property type="molecule type" value="Genomic_DNA"/>
</dbReference>
<protein>
    <submittedName>
        <fullName evidence="1">Uncharacterized protein</fullName>
    </submittedName>
</protein>
<gene>
    <name evidence="1" type="ORF">METZ01_LOCUS40738</name>
</gene>